<protein>
    <submittedName>
        <fullName evidence="1">Uncharacterized protein</fullName>
    </submittedName>
</protein>
<accession>A0ABT0FC23</accession>
<organism evidence="1 2">
    <name type="scientific">Microbacterium croceum</name>
    <dbReference type="NCBI Taxonomy" id="2851645"/>
    <lineage>
        <taxon>Bacteria</taxon>
        <taxon>Bacillati</taxon>
        <taxon>Actinomycetota</taxon>
        <taxon>Actinomycetes</taxon>
        <taxon>Micrococcales</taxon>
        <taxon>Microbacteriaceae</taxon>
        <taxon>Microbacterium</taxon>
    </lineage>
</organism>
<evidence type="ECO:0000313" key="2">
    <source>
        <dbReference type="Proteomes" id="UP001300096"/>
    </source>
</evidence>
<dbReference type="RefSeq" id="WP_247629013.1">
    <property type="nucleotide sequence ID" value="NZ_JAHWXN010000001.1"/>
</dbReference>
<evidence type="ECO:0000313" key="1">
    <source>
        <dbReference type="EMBL" id="MCK2035598.1"/>
    </source>
</evidence>
<keyword evidence="2" id="KW-1185">Reference proteome</keyword>
<dbReference type="Proteomes" id="UP001300096">
    <property type="component" value="Unassembled WGS sequence"/>
</dbReference>
<name>A0ABT0FC23_9MICO</name>
<dbReference type="EMBL" id="JAHWXN010000001">
    <property type="protein sequence ID" value="MCK2035598.1"/>
    <property type="molecule type" value="Genomic_DNA"/>
</dbReference>
<gene>
    <name evidence="1" type="ORF">KZC51_05540</name>
</gene>
<proteinExistence type="predicted"/>
<reference evidence="1 2" key="1">
    <citation type="submission" date="2021-06" db="EMBL/GenBank/DDBJ databases">
        <title>Genome-based taxonomic framework of Microbacterium strains isolated from marine environment, the description of four new species and reclassification of four preexisting species.</title>
        <authorList>
            <person name="Lee S.D."/>
            <person name="Kim S.-M."/>
            <person name="Byeon Y.-S."/>
            <person name="Yang H.L."/>
            <person name="Kim I.S."/>
        </authorList>
    </citation>
    <scope>NUCLEOTIDE SEQUENCE [LARGE SCALE GENOMIC DNA]</scope>
    <source>
        <strain evidence="1 2">SSW1-49</strain>
    </source>
</reference>
<comment type="caution">
    <text evidence="1">The sequence shown here is derived from an EMBL/GenBank/DDBJ whole genome shotgun (WGS) entry which is preliminary data.</text>
</comment>
<sequence>MSITTFPPTDPLTWKQADTDVHVATRNGEFAGFVEFDGSAHLVRDERGTDLGAFETLDDAQGALENSSASRAAWGRRAPLTLPRAFRRGLRRARA</sequence>